<gene>
    <name evidence="2" type="ORF">B7O98_07890</name>
</gene>
<organism evidence="2 3">
    <name type="scientific">Zestosphaera tikiterensis</name>
    <dbReference type="NCBI Taxonomy" id="1973259"/>
    <lineage>
        <taxon>Archaea</taxon>
        <taxon>Thermoproteota</taxon>
        <taxon>Thermoprotei</taxon>
        <taxon>Desulfurococcales</taxon>
        <taxon>Desulfurococcaceae</taxon>
        <taxon>Zestosphaera</taxon>
    </lineage>
</organism>
<sequence length="60" mass="7035">MKSSGRTTYALLSVIVIIAFYLIPYTYLRSSKDLTLTAFWTSLTLLWIITSNYVVRRWVK</sequence>
<evidence type="ECO:0000313" key="2">
    <source>
        <dbReference type="EMBL" id="PUA32558.1"/>
    </source>
</evidence>
<proteinExistence type="predicted"/>
<feature type="transmembrane region" description="Helical" evidence="1">
    <location>
        <begin position="34"/>
        <end position="55"/>
    </location>
</feature>
<dbReference type="Proteomes" id="UP000244093">
    <property type="component" value="Unassembled WGS sequence"/>
</dbReference>
<name>A0A2R7Y4V3_9CREN</name>
<feature type="transmembrane region" description="Helical" evidence="1">
    <location>
        <begin position="7"/>
        <end position="28"/>
    </location>
</feature>
<protein>
    <submittedName>
        <fullName evidence="2">Uncharacterized protein</fullName>
    </submittedName>
</protein>
<evidence type="ECO:0000256" key="1">
    <source>
        <dbReference type="SAM" id="Phobius"/>
    </source>
</evidence>
<reference evidence="2 3" key="1">
    <citation type="journal article" date="2018" name="Syst. Appl. Microbiol.">
        <title>A new symbiotic nanoarchaeote (Candidatus Nanoclepta minutus) and its host (Zestosphaera tikiterensis gen. nov., sp. nov.) from a New Zealand hot spring.</title>
        <authorList>
            <person name="St John E."/>
            <person name="Liu Y."/>
            <person name="Podar M."/>
            <person name="Stott M.B."/>
            <person name="Meneghin J."/>
            <person name="Chen Z."/>
            <person name="Lagutin K."/>
            <person name="Mitchell K."/>
            <person name="Reysenbach A.L."/>
        </authorList>
    </citation>
    <scope>NUCLEOTIDE SEQUENCE [LARGE SCALE GENOMIC DNA]</scope>
    <source>
        <strain evidence="2">NZ3</strain>
    </source>
</reference>
<evidence type="ECO:0000313" key="3">
    <source>
        <dbReference type="Proteomes" id="UP000244093"/>
    </source>
</evidence>
<comment type="caution">
    <text evidence="2">The sequence shown here is derived from an EMBL/GenBank/DDBJ whole genome shotgun (WGS) entry which is preliminary data.</text>
</comment>
<dbReference type="AlphaFoldDB" id="A0A2R7Y4V3"/>
<keyword evidence="1" id="KW-0812">Transmembrane</keyword>
<accession>A0A2R7Y4V3</accession>
<keyword evidence="1" id="KW-0472">Membrane</keyword>
<dbReference type="EMBL" id="NBVN01000004">
    <property type="protein sequence ID" value="PUA32558.1"/>
    <property type="molecule type" value="Genomic_DNA"/>
</dbReference>
<keyword evidence="1" id="KW-1133">Transmembrane helix</keyword>